<evidence type="ECO:0000256" key="1">
    <source>
        <dbReference type="ARBA" id="ARBA00004328"/>
    </source>
</evidence>
<evidence type="ECO:0000313" key="9">
    <source>
        <dbReference type="EMBL" id="ANI69986.1"/>
    </source>
</evidence>
<keyword evidence="5" id="KW-0694">RNA-binding</keyword>
<dbReference type="Gene3D" id="1.10.472.180">
    <property type="entry name" value="Bunyavirus nucleocapsid (N) protein, C-terminal domain"/>
    <property type="match status" value="1"/>
</dbReference>
<proteinExistence type="inferred from homology"/>
<name>A0A191T888_9VIRU</name>
<dbReference type="Gene3D" id="1.20.142.20">
    <property type="match status" value="1"/>
</dbReference>
<dbReference type="Proteomes" id="UP000297029">
    <property type="component" value="Genome"/>
</dbReference>
<accession>A0A191T888</accession>
<dbReference type="InterPro" id="IPR043011">
    <property type="entry name" value="Bunya_nucleocap_C"/>
</dbReference>
<evidence type="ECO:0000256" key="4">
    <source>
        <dbReference type="ARBA" id="ARBA00022844"/>
    </source>
</evidence>
<protein>
    <recommendedName>
        <fullName evidence="3">Nucleoprotein</fullName>
    </recommendedName>
    <alternativeName>
        <fullName evidence="8">Nucleocapsid protein</fullName>
    </alternativeName>
</protein>
<dbReference type="KEGG" id="vg:41324536"/>
<evidence type="ECO:0000256" key="2">
    <source>
        <dbReference type="ARBA" id="ARBA00006516"/>
    </source>
</evidence>
<dbReference type="GO" id="GO:0019013">
    <property type="term" value="C:viral nucleocapsid"/>
    <property type="evidence" value="ECO:0007669"/>
    <property type="project" value="UniProtKB-KW"/>
</dbReference>
<dbReference type="InterPro" id="IPR043012">
    <property type="entry name" value="Bunya_nucleocap_N"/>
</dbReference>
<evidence type="ECO:0000313" key="10">
    <source>
        <dbReference type="Proteomes" id="UP000297029"/>
    </source>
</evidence>
<dbReference type="InterPro" id="IPR001784">
    <property type="entry name" value="Bunya_nucleocap"/>
</dbReference>
<evidence type="ECO:0000256" key="5">
    <source>
        <dbReference type="ARBA" id="ARBA00022884"/>
    </source>
</evidence>
<reference evidence="9 10" key="1">
    <citation type="submission" date="2016-04" db="EMBL/GenBank/DDBJ databases">
        <title>A novel mosquito orthobunyavirus isolated in Peru.</title>
        <authorList>
            <person name="Hang J."/>
            <person name="Forshey B.M."/>
            <person name="Kochel T.J."/>
            <person name="Yang Y."/>
            <person name="Halsey E.S."/>
            <person name="Kuschner R.A."/>
        </authorList>
    </citation>
    <scope>NUCLEOTIDE SEQUENCE [LARGE SCALE GENOMIC DNA]</scope>
    <source>
        <strain evidence="9">PRD0552</strain>
    </source>
</reference>
<evidence type="ECO:0000256" key="3">
    <source>
        <dbReference type="ARBA" id="ARBA00014389"/>
    </source>
</evidence>
<keyword evidence="7" id="KW-0687">Ribonucleoprotein</keyword>
<evidence type="ECO:0000256" key="8">
    <source>
        <dbReference type="ARBA" id="ARBA00033344"/>
    </source>
</evidence>
<evidence type="ECO:0000256" key="6">
    <source>
        <dbReference type="ARBA" id="ARBA00023086"/>
    </source>
</evidence>
<dbReference type="GeneID" id="41324536"/>
<evidence type="ECO:0000256" key="7">
    <source>
        <dbReference type="ARBA" id="ARBA00023274"/>
    </source>
</evidence>
<dbReference type="GO" id="GO:1990904">
    <property type="term" value="C:ribonucleoprotein complex"/>
    <property type="evidence" value="ECO:0007669"/>
    <property type="project" value="UniProtKB-KW"/>
</dbReference>
<keyword evidence="10" id="KW-1185">Reference proteome</keyword>
<organism evidence="9 10">
    <name type="scientific">Bellavista virus</name>
    <dbReference type="NCBI Taxonomy" id="1856565"/>
    <lineage>
        <taxon>Viruses</taxon>
        <taxon>Riboviria</taxon>
        <taxon>Orthornavirae</taxon>
        <taxon>Negarnaviricota</taxon>
        <taxon>Polyploviricotina</taxon>
        <taxon>Bunyaviricetes</taxon>
        <taxon>Elliovirales</taxon>
        <taxon>Peribunyaviridae</taxon>
        <taxon>Orthobunyavirus</taxon>
        <taxon>Orthobunyavirus bellavistaense</taxon>
    </lineage>
</organism>
<dbReference type="RefSeq" id="YP_009666955.1">
    <property type="nucleotide sequence ID" value="NC_043622.1"/>
</dbReference>
<dbReference type="EMBL" id="KX161720">
    <property type="protein sequence ID" value="ANI69986.1"/>
    <property type="molecule type" value="Viral_cRNA"/>
</dbReference>
<dbReference type="GO" id="GO:0003723">
    <property type="term" value="F:RNA binding"/>
    <property type="evidence" value="ECO:0007669"/>
    <property type="project" value="UniProtKB-KW"/>
</dbReference>
<sequence length="236" mass="26524">MSVAIFEFEDVRREGNNSNFIPGDAYKLFINNHGEFLDFPTIANFYANAKGAKLKLRSSDARKALLRFRNWRVEVVNNHNPRLGKAEVLPTELTLHRISGFLAKYLLTIANGNDPARVLDMQAAIPNPLALEKGIGWSAGAEIHLAFLPGTEMFLEEFKFYPLALGIYRVQQGDMDPEFLKKIMRQQYGAMKPSEWLVAKKETIKTAVSIVSTLKWGSKGFSSAAQDLLKEFGIKV</sequence>
<comment type="similarity">
    <text evidence="2">Belongs to the orthobunyavirus nucleocapsid protein family.</text>
</comment>
<keyword evidence="6 9" id="KW-0543">Viral nucleoprotein</keyword>
<comment type="subcellular location">
    <subcellularLocation>
        <location evidence="1">Virion</location>
    </subcellularLocation>
</comment>
<keyword evidence="4" id="KW-0946">Virion</keyword>
<dbReference type="Pfam" id="PF00952">
    <property type="entry name" value="Bunya_nucleocap"/>
    <property type="match status" value="1"/>
</dbReference>